<dbReference type="AlphaFoldDB" id="W7EKN4"/>
<name>W7EKN4_BIPV3</name>
<evidence type="ECO:0000313" key="4">
    <source>
        <dbReference type="Proteomes" id="UP000054337"/>
    </source>
</evidence>
<accession>W7EKN4</accession>
<evidence type="ECO:0000256" key="1">
    <source>
        <dbReference type="SAM" id="Coils"/>
    </source>
</evidence>
<sequence>MHQRVEKDLQQPVASKVNSKQNEHTLPERAHEETSPKPLTPVRPNTPGPDPEREAMGGWMAGFVNYGQNIICERYKRDINAANRQYEKYKRAIETALQKNDE</sequence>
<feature type="coiled-coil region" evidence="1">
    <location>
        <begin position="72"/>
        <end position="99"/>
    </location>
</feature>
<evidence type="ECO:0000313" key="3">
    <source>
        <dbReference type="EMBL" id="EUN26485.1"/>
    </source>
</evidence>
<keyword evidence="1" id="KW-0175">Coiled coil</keyword>
<dbReference type="Proteomes" id="UP000054337">
    <property type="component" value="Unassembled WGS sequence"/>
</dbReference>
<organism evidence="3 4">
    <name type="scientific">Bipolaris victoriae (strain FI3)</name>
    <name type="common">Victoria blight of oats agent</name>
    <name type="synonym">Cochliobolus victoriae</name>
    <dbReference type="NCBI Taxonomy" id="930091"/>
    <lineage>
        <taxon>Eukaryota</taxon>
        <taxon>Fungi</taxon>
        <taxon>Dikarya</taxon>
        <taxon>Ascomycota</taxon>
        <taxon>Pezizomycotina</taxon>
        <taxon>Dothideomycetes</taxon>
        <taxon>Pleosporomycetidae</taxon>
        <taxon>Pleosporales</taxon>
        <taxon>Pleosporineae</taxon>
        <taxon>Pleosporaceae</taxon>
        <taxon>Bipolaris</taxon>
    </lineage>
</organism>
<keyword evidence="4" id="KW-1185">Reference proteome</keyword>
<dbReference type="HOGENOM" id="CLU_2276992_0_0_1"/>
<feature type="region of interest" description="Disordered" evidence="2">
    <location>
        <begin position="1"/>
        <end position="56"/>
    </location>
</feature>
<evidence type="ECO:0000256" key="2">
    <source>
        <dbReference type="SAM" id="MobiDB-lite"/>
    </source>
</evidence>
<reference evidence="3 4" key="1">
    <citation type="journal article" date="2013" name="PLoS Genet.">
        <title>Comparative genome structure, secondary metabolite, and effector coding capacity across Cochliobolus pathogens.</title>
        <authorList>
            <person name="Condon B.J."/>
            <person name="Leng Y."/>
            <person name="Wu D."/>
            <person name="Bushley K.E."/>
            <person name="Ohm R.A."/>
            <person name="Otillar R."/>
            <person name="Martin J."/>
            <person name="Schackwitz W."/>
            <person name="Grimwood J."/>
            <person name="MohdZainudin N."/>
            <person name="Xue C."/>
            <person name="Wang R."/>
            <person name="Manning V.A."/>
            <person name="Dhillon B."/>
            <person name="Tu Z.J."/>
            <person name="Steffenson B.J."/>
            <person name="Salamov A."/>
            <person name="Sun H."/>
            <person name="Lowry S."/>
            <person name="LaButti K."/>
            <person name="Han J."/>
            <person name="Copeland A."/>
            <person name="Lindquist E."/>
            <person name="Barry K."/>
            <person name="Schmutz J."/>
            <person name="Baker S.E."/>
            <person name="Ciuffetti L.M."/>
            <person name="Grigoriev I.V."/>
            <person name="Zhong S."/>
            <person name="Turgeon B.G."/>
        </authorList>
    </citation>
    <scope>NUCLEOTIDE SEQUENCE [LARGE SCALE GENOMIC DNA]</scope>
    <source>
        <strain evidence="3 4">FI3</strain>
    </source>
</reference>
<feature type="compositionally biased region" description="Basic and acidic residues" evidence="2">
    <location>
        <begin position="21"/>
        <end position="35"/>
    </location>
</feature>
<gene>
    <name evidence="3" type="ORF">COCVIDRAFT_27147</name>
</gene>
<dbReference type="GeneID" id="26253849"/>
<protein>
    <submittedName>
        <fullName evidence="3">Uncharacterized protein</fullName>
    </submittedName>
</protein>
<dbReference type="RefSeq" id="XP_014556064.1">
    <property type="nucleotide sequence ID" value="XM_014700578.1"/>
</dbReference>
<dbReference type="EMBL" id="KI968739">
    <property type="protein sequence ID" value="EUN26485.1"/>
    <property type="molecule type" value="Genomic_DNA"/>
</dbReference>
<proteinExistence type="predicted"/>
<feature type="compositionally biased region" description="Pro residues" evidence="2">
    <location>
        <begin position="38"/>
        <end position="49"/>
    </location>
</feature>